<protein>
    <submittedName>
        <fullName evidence="1">Uncharacterized protein</fullName>
    </submittedName>
</protein>
<sequence>MRTSRKGRIKKKESSLNNRIGSLIIFSCHARREDSYKSFCRAFFVPGLIVKQTTK</sequence>
<reference evidence="1" key="1">
    <citation type="journal article" date="2021" name="Proc. Natl. Acad. Sci. U.S.A.">
        <title>A Catalog of Tens of Thousands of Viruses from Human Metagenomes Reveals Hidden Associations with Chronic Diseases.</title>
        <authorList>
            <person name="Tisza M.J."/>
            <person name="Buck C.B."/>
        </authorList>
    </citation>
    <scope>NUCLEOTIDE SEQUENCE</scope>
    <source>
        <strain evidence="1">CtzXp5</strain>
    </source>
</reference>
<evidence type="ECO:0000313" key="1">
    <source>
        <dbReference type="EMBL" id="DAF61500.1"/>
    </source>
</evidence>
<proteinExistence type="predicted"/>
<dbReference type="EMBL" id="BK032812">
    <property type="protein sequence ID" value="DAF61500.1"/>
    <property type="molecule type" value="Genomic_DNA"/>
</dbReference>
<organism evidence="1">
    <name type="scientific">Podoviridae sp. ctzXp5</name>
    <dbReference type="NCBI Taxonomy" id="2827758"/>
    <lineage>
        <taxon>Viruses</taxon>
        <taxon>Duplodnaviria</taxon>
        <taxon>Heunggongvirae</taxon>
        <taxon>Uroviricota</taxon>
        <taxon>Caudoviricetes</taxon>
    </lineage>
</organism>
<name>A0A8S5TDX6_9CAUD</name>
<accession>A0A8S5TDX6</accession>